<feature type="compositionally biased region" description="Polar residues" evidence="1">
    <location>
        <begin position="58"/>
        <end position="72"/>
    </location>
</feature>
<keyword evidence="2" id="KW-0472">Membrane</keyword>
<feature type="compositionally biased region" description="Basic and acidic residues" evidence="1">
    <location>
        <begin position="16"/>
        <end position="37"/>
    </location>
</feature>
<feature type="transmembrane region" description="Helical" evidence="2">
    <location>
        <begin position="291"/>
        <end position="310"/>
    </location>
</feature>
<proteinExistence type="predicted"/>
<organism evidence="3 4">
    <name type="scientific">Entomortierella chlamydospora</name>
    <dbReference type="NCBI Taxonomy" id="101097"/>
    <lineage>
        <taxon>Eukaryota</taxon>
        <taxon>Fungi</taxon>
        <taxon>Fungi incertae sedis</taxon>
        <taxon>Mucoromycota</taxon>
        <taxon>Mortierellomycotina</taxon>
        <taxon>Mortierellomycetes</taxon>
        <taxon>Mortierellales</taxon>
        <taxon>Mortierellaceae</taxon>
        <taxon>Entomortierella</taxon>
    </lineage>
</organism>
<keyword evidence="4" id="KW-1185">Reference proteome</keyword>
<gene>
    <name evidence="3" type="ORF">BGZ80_008947</name>
</gene>
<sequence length="324" mass="37568">MTLQSPEPAAEQAEWAESRQAESTLGRRQEPNQRKSWLEWILGGRPASPGVQVPAIGTTRSESTPPQIQANSELGIPVLDGKSAKEDSAGCTREDAEDGKDDVKSEKENVTMELQERPLAKSEKADEDKRKRREMYKETFEREDYDSSDYSYPSSGDEEEDMEIFHHIGIFDFNSGDSSGSDSFDEGNEDQDVRFSVSSWTIREWVNLIFCCHRPRLSGTTMIGRSRQETRRERRQRRRIERWRLYQQQQRQLWQEQESEEMPRYLPRRMQRVVGPEEMYRCCQVAEFCRFHLTILMAIVLMGAIVYGAIQAESSPKSTEGECW</sequence>
<reference evidence="3" key="1">
    <citation type="journal article" date="2020" name="Fungal Divers.">
        <title>Resolving the Mortierellaceae phylogeny through synthesis of multi-gene phylogenetics and phylogenomics.</title>
        <authorList>
            <person name="Vandepol N."/>
            <person name="Liber J."/>
            <person name="Desiro A."/>
            <person name="Na H."/>
            <person name="Kennedy M."/>
            <person name="Barry K."/>
            <person name="Grigoriev I.V."/>
            <person name="Miller A.N."/>
            <person name="O'Donnell K."/>
            <person name="Stajich J.E."/>
            <person name="Bonito G."/>
        </authorList>
    </citation>
    <scope>NUCLEOTIDE SEQUENCE</scope>
    <source>
        <strain evidence="3">NRRL 2769</strain>
    </source>
</reference>
<keyword evidence="2" id="KW-0812">Transmembrane</keyword>
<evidence type="ECO:0000256" key="1">
    <source>
        <dbReference type="SAM" id="MobiDB-lite"/>
    </source>
</evidence>
<evidence type="ECO:0000313" key="3">
    <source>
        <dbReference type="EMBL" id="KAG0016764.1"/>
    </source>
</evidence>
<accession>A0A9P6MWU1</accession>
<evidence type="ECO:0000313" key="4">
    <source>
        <dbReference type="Proteomes" id="UP000703661"/>
    </source>
</evidence>
<feature type="region of interest" description="Disordered" evidence="1">
    <location>
        <begin position="1"/>
        <end position="158"/>
    </location>
</feature>
<protein>
    <submittedName>
        <fullName evidence="3">Uncharacterized protein</fullName>
    </submittedName>
</protein>
<dbReference type="AlphaFoldDB" id="A0A9P6MWU1"/>
<keyword evidence="2" id="KW-1133">Transmembrane helix</keyword>
<dbReference type="Proteomes" id="UP000703661">
    <property type="component" value="Unassembled WGS sequence"/>
</dbReference>
<evidence type="ECO:0000256" key="2">
    <source>
        <dbReference type="SAM" id="Phobius"/>
    </source>
</evidence>
<comment type="caution">
    <text evidence="3">The sequence shown here is derived from an EMBL/GenBank/DDBJ whole genome shotgun (WGS) entry which is preliminary data.</text>
</comment>
<feature type="compositionally biased region" description="Basic and acidic residues" evidence="1">
    <location>
        <begin position="82"/>
        <end position="94"/>
    </location>
</feature>
<name>A0A9P6MWU1_9FUNG</name>
<feature type="compositionally biased region" description="Basic and acidic residues" evidence="1">
    <location>
        <begin position="101"/>
        <end position="142"/>
    </location>
</feature>
<feature type="compositionally biased region" description="Low complexity" evidence="1">
    <location>
        <begin position="1"/>
        <end position="15"/>
    </location>
</feature>
<dbReference type="EMBL" id="JAAAID010000504">
    <property type="protein sequence ID" value="KAG0016764.1"/>
    <property type="molecule type" value="Genomic_DNA"/>
</dbReference>